<dbReference type="PANTHER" id="PTHR11819:SF195">
    <property type="entry name" value="SODIUM_GLUCOSE COTRANSPORTER 4"/>
    <property type="match status" value="1"/>
</dbReference>
<dbReference type="EMBL" id="KL536478">
    <property type="protein sequence ID" value="KFO94584.1"/>
    <property type="molecule type" value="Genomic_DNA"/>
</dbReference>
<gene>
    <name evidence="1" type="ORF">N320_09292</name>
</gene>
<reference evidence="1 2" key="1">
    <citation type="submission" date="2014-04" db="EMBL/GenBank/DDBJ databases">
        <title>Genome evolution of avian class.</title>
        <authorList>
            <person name="Zhang G."/>
            <person name="Li C."/>
        </authorList>
    </citation>
    <scope>NUCLEOTIDE SEQUENCE [LARGE SCALE GENOMIC DNA]</scope>
    <source>
        <strain evidence="1">BGI_N320</strain>
    </source>
</reference>
<dbReference type="GO" id="GO:0005886">
    <property type="term" value="C:plasma membrane"/>
    <property type="evidence" value="ECO:0007669"/>
    <property type="project" value="TreeGrafter"/>
</dbReference>
<dbReference type="Proteomes" id="UP000054064">
    <property type="component" value="Unassembled WGS sequence"/>
</dbReference>
<organism evidence="1 2">
    <name type="scientific">Buceros rhinoceros silvestris</name>
    <dbReference type="NCBI Taxonomy" id="175836"/>
    <lineage>
        <taxon>Eukaryota</taxon>
        <taxon>Metazoa</taxon>
        <taxon>Chordata</taxon>
        <taxon>Craniata</taxon>
        <taxon>Vertebrata</taxon>
        <taxon>Euteleostomi</taxon>
        <taxon>Archelosauria</taxon>
        <taxon>Archosauria</taxon>
        <taxon>Dinosauria</taxon>
        <taxon>Saurischia</taxon>
        <taxon>Theropoda</taxon>
        <taxon>Coelurosauria</taxon>
        <taxon>Aves</taxon>
        <taxon>Neognathae</taxon>
        <taxon>Neoaves</taxon>
        <taxon>Telluraves</taxon>
        <taxon>Coraciimorphae</taxon>
        <taxon>Bucerotiformes</taxon>
        <taxon>Bucerotidae</taxon>
        <taxon>Buceros</taxon>
    </lineage>
</organism>
<dbReference type="PANTHER" id="PTHR11819">
    <property type="entry name" value="SOLUTE CARRIER FAMILY 5"/>
    <property type="match status" value="1"/>
</dbReference>
<name>A0A091HGK0_BUCRH</name>
<proteinExistence type="predicted"/>
<protein>
    <submittedName>
        <fullName evidence="1">Sodium/glucose cotransporter 4</fullName>
    </submittedName>
</protein>
<feature type="non-terminal residue" evidence="1">
    <location>
        <position position="1"/>
    </location>
</feature>
<keyword evidence="2" id="KW-1185">Reference proteome</keyword>
<sequence>EVVGCADPQGCRRACGISVGCSNVAYPRLVLTLLPPGTAWPLLA</sequence>
<dbReference type="AlphaFoldDB" id="A0A091HGK0"/>
<dbReference type="GO" id="GO:0005412">
    <property type="term" value="F:D-glucose:sodium symporter activity"/>
    <property type="evidence" value="ECO:0007669"/>
    <property type="project" value="TreeGrafter"/>
</dbReference>
<accession>A0A091HGK0</accession>
<evidence type="ECO:0000313" key="1">
    <source>
        <dbReference type="EMBL" id="KFO94584.1"/>
    </source>
</evidence>
<feature type="non-terminal residue" evidence="1">
    <location>
        <position position="44"/>
    </location>
</feature>
<evidence type="ECO:0000313" key="2">
    <source>
        <dbReference type="Proteomes" id="UP000054064"/>
    </source>
</evidence>